<name>A0ABT2HKT5_9MICO</name>
<dbReference type="Gene3D" id="3.40.50.1110">
    <property type="entry name" value="SGNH hydrolase"/>
    <property type="match status" value="1"/>
</dbReference>
<dbReference type="RefSeq" id="WP_229666949.1">
    <property type="nucleotide sequence ID" value="NZ_BMNV01000011.1"/>
</dbReference>
<dbReference type="InterPro" id="IPR013830">
    <property type="entry name" value="SGNH_hydro"/>
</dbReference>
<accession>A0ABT2HKT5</accession>
<organism evidence="2 3">
    <name type="scientific">Curtobacterium citreum</name>
    <dbReference type="NCBI Taxonomy" id="2036"/>
    <lineage>
        <taxon>Bacteria</taxon>
        <taxon>Bacillati</taxon>
        <taxon>Actinomycetota</taxon>
        <taxon>Actinomycetes</taxon>
        <taxon>Micrococcales</taxon>
        <taxon>Microbacteriaceae</taxon>
        <taxon>Curtobacterium</taxon>
    </lineage>
</organism>
<protein>
    <submittedName>
        <fullName evidence="2">SGNH/GDSL hydrolase family protein</fullName>
    </submittedName>
</protein>
<reference evidence="2 3" key="1">
    <citation type="submission" date="2022-08" db="EMBL/GenBank/DDBJ databases">
        <title>Taxonomy of Curtobacterium flaccumfaciens.</title>
        <authorList>
            <person name="Osdaghi E."/>
            <person name="Taghavi S.M."/>
            <person name="Hamidizade M."/>
            <person name="Abachi H."/>
            <person name="Fazliarab A."/>
            <person name="Baeyen S."/>
            <person name="Portier P."/>
            <person name="Van Vaerenbergh J."/>
            <person name="Jacques M.-A."/>
        </authorList>
    </citation>
    <scope>NUCLEOTIDE SEQUENCE [LARGE SCALE GENOMIC DNA]</scope>
    <source>
        <strain evidence="2 3">LMG8786T</strain>
    </source>
</reference>
<gene>
    <name evidence="2" type="ORF">NYQ28_15065</name>
</gene>
<dbReference type="Proteomes" id="UP001652264">
    <property type="component" value="Unassembled WGS sequence"/>
</dbReference>
<keyword evidence="3" id="KW-1185">Reference proteome</keyword>
<comment type="caution">
    <text evidence="2">The sequence shown here is derived from an EMBL/GenBank/DDBJ whole genome shotgun (WGS) entry which is preliminary data.</text>
</comment>
<keyword evidence="2" id="KW-0378">Hydrolase</keyword>
<dbReference type="InterPro" id="IPR036514">
    <property type="entry name" value="SGNH_hydro_sf"/>
</dbReference>
<evidence type="ECO:0000259" key="1">
    <source>
        <dbReference type="Pfam" id="PF13472"/>
    </source>
</evidence>
<proteinExistence type="predicted"/>
<evidence type="ECO:0000313" key="2">
    <source>
        <dbReference type="EMBL" id="MCS6523887.1"/>
    </source>
</evidence>
<dbReference type="EMBL" id="JANVAD010000009">
    <property type="protein sequence ID" value="MCS6523887.1"/>
    <property type="molecule type" value="Genomic_DNA"/>
</dbReference>
<dbReference type="Pfam" id="PF13472">
    <property type="entry name" value="Lipase_GDSL_2"/>
    <property type="match status" value="1"/>
</dbReference>
<sequence>MLLRRHFPTTALGSGGGVGWIDPWQMANSFGQPATVAGNLPANPGGGTSYTDTGFGLSRRTYILKASTDTWTITVKGTSVDIHGVQVNGATATVTVDGGTPQTISFGGSGVSDGKVIRVTLGASGSHTITLAGASGSFYFSGIYVNDGDENQGVHTYGNGYYGQSTTFFANLDAPKPIAAIQPSLFVIALSINDYAANASASTAKQNLQKIIAACKANVTTPPSIVLMPYWLRTGTFTGDAWSAFVAAQYEIAAADPSVCVLDLNARMPAANGAAANPYYTDGIHPTDMSHAFIADQLVRFLSPM</sequence>
<dbReference type="GO" id="GO:0016787">
    <property type="term" value="F:hydrolase activity"/>
    <property type="evidence" value="ECO:0007669"/>
    <property type="project" value="UniProtKB-KW"/>
</dbReference>
<dbReference type="GeneID" id="95325059"/>
<dbReference type="SUPFAM" id="SSF52266">
    <property type="entry name" value="SGNH hydrolase"/>
    <property type="match status" value="1"/>
</dbReference>
<evidence type="ECO:0000313" key="3">
    <source>
        <dbReference type="Proteomes" id="UP001652264"/>
    </source>
</evidence>
<dbReference type="Gene3D" id="2.60.120.260">
    <property type="entry name" value="Galactose-binding domain-like"/>
    <property type="match status" value="1"/>
</dbReference>
<dbReference type="CDD" id="cd00229">
    <property type="entry name" value="SGNH_hydrolase"/>
    <property type="match status" value="1"/>
</dbReference>
<feature type="domain" description="SGNH hydrolase-type esterase" evidence="1">
    <location>
        <begin position="160"/>
        <end position="291"/>
    </location>
</feature>